<dbReference type="PANTHER" id="PTHR33116:SF76">
    <property type="entry name" value="DUF4283 DOMAIN-CONTAINING PROTEIN"/>
    <property type="match status" value="1"/>
</dbReference>
<dbReference type="PANTHER" id="PTHR33116">
    <property type="entry name" value="REVERSE TRANSCRIPTASE ZINC-BINDING DOMAIN-CONTAINING PROTEIN-RELATED-RELATED"/>
    <property type="match status" value="1"/>
</dbReference>
<reference evidence="2 3" key="1">
    <citation type="submission" date="2024-04" db="EMBL/GenBank/DDBJ databases">
        <title>Genome assembly C_amara_ONT_v2.</title>
        <authorList>
            <person name="Yant L."/>
            <person name="Moore C."/>
            <person name="Slenker M."/>
        </authorList>
    </citation>
    <scope>NUCLEOTIDE SEQUENCE [LARGE SCALE GENOMIC DNA]</scope>
    <source>
        <tissue evidence="2">Leaf</tissue>
    </source>
</reference>
<accession>A0ABD0ZAP3</accession>
<evidence type="ECO:0000313" key="2">
    <source>
        <dbReference type="EMBL" id="KAL1191756.1"/>
    </source>
</evidence>
<gene>
    <name evidence="2" type="ORF">V5N11_001539</name>
</gene>
<dbReference type="Pfam" id="PF13966">
    <property type="entry name" value="zf-RVT"/>
    <property type="match status" value="1"/>
</dbReference>
<dbReference type="InterPro" id="IPR026960">
    <property type="entry name" value="RVT-Znf"/>
</dbReference>
<evidence type="ECO:0000313" key="3">
    <source>
        <dbReference type="Proteomes" id="UP001558713"/>
    </source>
</evidence>
<sequence length="460" mass="51920">MNRDKTILFHAGLNLQESGNLSDLGFQHGLMPVRYLGLPLMHRKLRRADYSPLIDKIKARLHHWTVKCLSFAGRLQLITSVVYSLVNFWLSAFALPKGCLKEIQSLCARFLWAGDIDKKAAAKVAWTNLCLPKSEGGLGLRDFVRWNKVLNLKLLWLIISGSGSLWVAWNKEHMLRGKSIWVVDAHNTSSWIWKFILSLRPLAKGLVSCKIGDGNQASFLFDHWTPHGPLIEFVGSSGPRLIGVPIEAKVSQAVITSGWRLPSPRSRSESLLALRQTLCTTPAPQLSRGPDSFRWGPPNATSTRFSTKIAWDQLRSPAPKVTWAKIVWFKGSIPKQAFHFWIANMDRLPVRARLVSWGMNISHLCCLCNLETETRDHLFLHCEVADQLWNLVLGRLGLPTFIFHNWSALVAWLSSRSSGTSPKLKLMAAQGTVYYLWRERNNRLFKSTSIPASVICSNLP</sequence>
<evidence type="ECO:0000259" key="1">
    <source>
        <dbReference type="Pfam" id="PF13966"/>
    </source>
</evidence>
<proteinExistence type="predicted"/>
<dbReference type="EMBL" id="JBANAX010000843">
    <property type="protein sequence ID" value="KAL1191756.1"/>
    <property type="molecule type" value="Genomic_DNA"/>
</dbReference>
<feature type="domain" description="Reverse transcriptase zinc-binding" evidence="1">
    <location>
        <begin position="305"/>
        <end position="389"/>
    </location>
</feature>
<keyword evidence="3" id="KW-1185">Reference proteome</keyword>
<name>A0ABD0ZAP3_CARAN</name>
<organism evidence="2 3">
    <name type="scientific">Cardamine amara subsp. amara</name>
    <dbReference type="NCBI Taxonomy" id="228776"/>
    <lineage>
        <taxon>Eukaryota</taxon>
        <taxon>Viridiplantae</taxon>
        <taxon>Streptophyta</taxon>
        <taxon>Embryophyta</taxon>
        <taxon>Tracheophyta</taxon>
        <taxon>Spermatophyta</taxon>
        <taxon>Magnoliopsida</taxon>
        <taxon>eudicotyledons</taxon>
        <taxon>Gunneridae</taxon>
        <taxon>Pentapetalae</taxon>
        <taxon>rosids</taxon>
        <taxon>malvids</taxon>
        <taxon>Brassicales</taxon>
        <taxon>Brassicaceae</taxon>
        <taxon>Cardamineae</taxon>
        <taxon>Cardamine</taxon>
    </lineage>
</organism>
<comment type="caution">
    <text evidence="2">The sequence shown here is derived from an EMBL/GenBank/DDBJ whole genome shotgun (WGS) entry which is preliminary data.</text>
</comment>
<dbReference type="AlphaFoldDB" id="A0ABD0ZAP3"/>
<protein>
    <submittedName>
        <fullName evidence="2">Ribonuclease H protein</fullName>
    </submittedName>
</protein>
<dbReference type="Proteomes" id="UP001558713">
    <property type="component" value="Unassembled WGS sequence"/>
</dbReference>